<keyword evidence="1" id="KW-0472">Membrane</keyword>
<reference evidence="4" key="1">
    <citation type="submission" date="2010-07" db="EMBL/GenBank/DDBJ databases">
        <title>The genome sequence of Gaeumannomyces graminis var. tritici strain R3-111a-1.</title>
        <authorList>
            <consortium name="The Broad Institute Genome Sequencing Platform"/>
            <person name="Ma L.-J."/>
            <person name="Dead R."/>
            <person name="Young S."/>
            <person name="Zeng Q."/>
            <person name="Koehrsen M."/>
            <person name="Alvarado L."/>
            <person name="Berlin A."/>
            <person name="Chapman S.B."/>
            <person name="Chen Z."/>
            <person name="Freedman E."/>
            <person name="Gellesch M."/>
            <person name="Goldberg J."/>
            <person name="Griggs A."/>
            <person name="Gujja S."/>
            <person name="Heilman E.R."/>
            <person name="Heiman D."/>
            <person name="Hepburn T."/>
            <person name="Howarth C."/>
            <person name="Jen D."/>
            <person name="Larson L."/>
            <person name="Mehta T."/>
            <person name="Neiman D."/>
            <person name="Pearson M."/>
            <person name="Roberts A."/>
            <person name="Saif S."/>
            <person name="Shea T."/>
            <person name="Shenoy N."/>
            <person name="Sisk P."/>
            <person name="Stolte C."/>
            <person name="Sykes S."/>
            <person name="Walk T."/>
            <person name="White J."/>
            <person name="Yandava C."/>
            <person name="Haas B."/>
            <person name="Nusbaum C."/>
            <person name="Birren B."/>
        </authorList>
    </citation>
    <scope>NUCLEOTIDE SEQUENCE [LARGE SCALE GENOMIC DNA]</scope>
    <source>
        <strain evidence="4">R3-111a-1</strain>
    </source>
</reference>
<evidence type="ECO:0000313" key="2">
    <source>
        <dbReference type="EMBL" id="EJT72141.1"/>
    </source>
</evidence>
<evidence type="ECO:0000313" key="3">
    <source>
        <dbReference type="EnsemblFungi" id="EJT72141"/>
    </source>
</evidence>
<dbReference type="RefSeq" id="XP_009225115.1">
    <property type="nucleotide sequence ID" value="XM_009226851.1"/>
</dbReference>
<keyword evidence="4" id="KW-1185">Reference proteome</keyword>
<dbReference type="AlphaFoldDB" id="J3P667"/>
<sequence>MRSNIVLVSFLVMVVLTALLLFPLLKYRYGLNGRATFLIVAFLTSKALIRTHNGFEGLKCTNTETFVNSSFNLQKAFFATFFK</sequence>
<feature type="transmembrane region" description="Helical" evidence="1">
    <location>
        <begin position="5"/>
        <end position="25"/>
    </location>
</feature>
<name>J3P667_GAET3</name>
<reference evidence="2" key="2">
    <citation type="submission" date="2010-07" db="EMBL/GenBank/DDBJ databases">
        <authorList>
            <consortium name="The Broad Institute Genome Sequencing Platform"/>
            <consortium name="Broad Institute Genome Sequencing Center for Infectious Disease"/>
            <person name="Ma L.-J."/>
            <person name="Dead R."/>
            <person name="Young S."/>
            <person name="Zeng Q."/>
            <person name="Koehrsen M."/>
            <person name="Alvarado L."/>
            <person name="Berlin A."/>
            <person name="Chapman S.B."/>
            <person name="Chen Z."/>
            <person name="Freedman E."/>
            <person name="Gellesch M."/>
            <person name="Goldberg J."/>
            <person name="Griggs A."/>
            <person name="Gujja S."/>
            <person name="Heilman E.R."/>
            <person name="Heiman D."/>
            <person name="Hepburn T."/>
            <person name="Howarth C."/>
            <person name="Jen D."/>
            <person name="Larson L."/>
            <person name="Mehta T."/>
            <person name="Neiman D."/>
            <person name="Pearson M."/>
            <person name="Roberts A."/>
            <person name="Saif S."/>
            <person name="Shea T."/>
            <person name="Shenoy N."/>
            <person name="Sisk P."/>
            <person name="Stolte C."/>
            <person name="Sykes S."/>
            <person name="Walk T."/>
            <person name="White J."/>
            <person name="Yandava C."/>
            <person name="Haas B."/>
            <person name="Nusbaum C."/>
            <person name="Birren B."/>
        </authorList>
    </citation>
    <scope>NUCLEOTIDE SEQUENCE</scope>
    <source>
        <strain evidence="2">R3-111a-1</strain>
    </source>
</reference>
<gene>
    <name evidence="3" type="primary">20349466</name>
    <name evidence="2" type="ORF">GGTG_09008</name>
</gene>
<evidence type="ECO:0000256" key="1">
    <source>
        <dbReference type="SAM" id="Phobius"/>
    </source>
</evidence>
<accession>J3P667</accession>
<protein>
    <submittedName>
        <fullName evidence="2 3">Uncharacterized protein</fullName>
    </submittedName>
</protein>
<keyword evidence="1" id="KW-0812">Transmembrane</keyword>
<dbReference type="HOGENOM" id="CLU_193946_0_0_1"/>
<evidence type="ECO:0000313" key="4">
    <source>
        <dbReference type="Proteomes" id="UP000006039"/>
    </source>
</evidence>
<organism evidence="2">
    <name type="scientific">Gaeumannomyces tritici (strain R3-111a-1)</name>
    <name type="common">Wheat and barley take-all root rot fungus</name>
    <name type="synonym">Gaeumannomyces graminis var. tritici</name>
    <dbReference type="NCBI Taxonomy" id="644352"/>
    <lineage>
        <taxon>Eukaryota</taxon>
        <taxon>Fungi</taxon>
        <taxon>Dikarya</taxon>
        <taxon>Ascomycota</taxon>
        <taxon>Pezizomycotina</taxon>
        <taxon>Sordariomycetes</taxon>
        <taxon>Sordariomycetidae</taxon>
        <taxon>Magnaporthales</taxon>
        <taxon>Magnaporthaceae</taxon>
        <taxon>Gaeumannomyces</taxon>
    </lineage>
</organism>
<reference evidence="2" key="3">
    <citation type="submission" date="2010-09" db="EMBL/GenBank/DDBJ databases">
        <title>Annotation of Gaeumannomyces graminis var. tritici R3-111a-1.</title>
        <authorList>
            <consortium name="The Broad Institute Genome Sequencing Platform"/>
            <person name="Ma L.-J."/>
            <person name="Dead R."/>
            <person name="Young S.K."/>
            <person name="Zeng Q."/>
            <person name="Gargeya S."/>
            <person name="Fitzgerald M."/>
            <person name="Haas B."/>
            <person name="Abouelleil A."/>
            <person name="Alvarado L."/>
            <person name="Arachchi H.M."/>
            <person name="Berlin A."/>
            <person name="Brown A."/>
            <person name="Chapman S.B."/>
            <person name="Chen Z."/>
            <person name="Dunbar C."/>
            <person name="Freedman E."/>
            <person name="Gearin G."/>
            <person name="Gellesch M."/>
            <person name="Goldberg J."/>
            <person name="Griggs A."/>
            <person name="Gujja S."/>
            <person name="Heiman D."/>
            <person name="Howarth C."/>
            <person name="Larson L."/>
            <person name="Lui A."/>
            <person name="MacDonald P.J.P."/>
            <person name="Mehta T."/>
            <person name="Montmayeur A."/>
            <person name="Murphy C."/>
            <person name="Neiman D."/>
            <person name="Pearson M."/>
            <person name="Priest M."/>
            <person name="Roberts A."/>
            <person name="Saif S."/>
            <person name="Shea T."/>
            <person name="Shenoy N."/>
            <person name="Sisk P."/>
            <person name="Stolte C."/>
            <person name="Sykes S."/>
            <person name="Yandava C."/>
            <person name="Wortman J."/>
            <person name="Nusbaum C."/>
            <person name="Birren B."/>
        </authorList>
    </citation>
    <scope>NUCLEOTIDE SEQUENCE</scope>
    <source>
        <strain evidence="2">R3-111a-1</strain>
    </source>
</reference>
<dbReference type="VEuPathDB" id="FungiDB:GGTG_09008"/>
<proteinExistence type="predicted"/>
<dbReference type="Proteomes" id="UP000006039">
    <property type="component" value="Unassembled WGS sequence"/>
</dbReference>
<dbReference type="EMBL" id="GL385399">
    <property type="protein sequence ID" value="EJT72141.1"/>
    <property type="molecule type" value="Genomic_DNA"/>
</dbReference>
<reference evidence="3" key="5">
    <citation type="submission" date="2018-04" db="UniProtKB">
        <authorList>
            <consortium name="EnsemblFungi"/>
        </authorList>
    </citation>
    <scope>IDENTIFICATION</scope>
    <source>
        <strain evidence="3">R3-111a-1</strain>
    </source>
</reference>
<keyword evidence="1" id="KW-1133">Transmembrane helix</keyword>
<reference evidence="3" key="4">
    <citation type="journal article" date="2015" name="G3 (Bethesda)">
        <title>Genome sequences of three phytopathogenic species of the Magnaporthaceae family of fungi.</title>
        <authorList>
            <person name="Okagaki L.H."/>
            <person name="Nunes C.C."/>
            <person name="Sailsbery J."/>
            <person name="Clay B."/>
            <person name="Brown D."/>
            <person name="John T."/>
            <person name="Oh Y."/>
            <person name="Young N."/>
            <person name="Fitzgerald M."/>
            <person name="Haas B.J."/>
            <person name="Zeng Q."/>
            <person name="Young S."/>
            <person name="Adiconis X."/>
            <person name="Fan L."/>
            <person name="Levin J.Z."/>
            <person name="Mitchell T.K."/>
            <person name="Okubara P.A."/>
            <person name="Farman M.L."/>
            <person name="Kohn L.M."/>
            <person name="Birren B."/>
            <person name="Ma L.-J."/>
            <person name="Dean R.A."/>
        </authorList>
    </citation>
    <scope>NUCLEOTIDE SEQUENCE</scope>
    <source>
        <strain evidence="3">R3-111a-1</strain>
    </source>
</reference>
<dbReference type="GeneID" id="20349466"/>
<dbReference type="EnsemblFungi" id="EJT72141">
    <property type="protein sequence ID" value="EJT72141"/>
    <property type="gene ID" value="GGTG_09008"/>
</dbReference>